<comment type="caution">
    <text evidence="11">The sequence shown here is derived from an EMBL/GenBank/DDBJ whole genome shotgun (WGS) entry which is preliminary data.</text>
</comment>
<evidence type="ECO:0000259" key="10">
    <source>
        <dbReference type="Pfam" id="PF19269"/>
    </source>
</evidence>
<dbReference type="NCBIfam" id="TIGR00464">
    <property type="entry name" value="gltX_bact"/>
    <property type="match status" value="1"/>
</dbReference>
<keyword evidence="4 8" id="KW-0547">Nucleotide-binding</keyword>
<keyword evidence="5 8" id="KW-0067">ATP-binding</keyword>
<dbReference type="Proteomes" id="UP001380365">
    <property type="component" value="Unassembled WGS sequence"/>
</dbReference>
<comment type="subcellular location">
    <subcellularLocation>
        <location evidence="8">Cytoplasm</location>
    </subcellularLocation>
</comment>
<keyword evidence="7 8" id="KW-0030">Aminoacyl-tRNA synthetase</keyword>
<sequence>MTLTTRFAPSPTGRLHLGNLRAALINWLYAKANGGRLLLRIDDTDAARSEERFVDAIRADLAWLGIDVAGEERQSARFDRYEACLADLVAAGRVYPAYETPEELDLRRKVLLGRGLPPVYDRAALALTDADRARLEAEGRRPHWRFRLDHDAPIGWQDLVRGEQRFEAARLSDPVVRRADGSWLYLLPSVIDDIDMGVTTVIRGEDHVSNTATQIQMFESLGAELPEFAHVALLTGAEGKLSKRLGATGVDEFRAMGIEPEAVVAMLARLGTSDPVEPLVDRAPLIAGFDFARFGRAPARFDEAELQALNARIVHQLDFERVQAELPEGMDRTGWEAIRANLSTVAEAADWWQVVTGPIAVPALSDEDRAFVAEAAGVAESIDWAEPSWAALTGALKQATGRKGRALFLPLRLALTGREHGPDMAALLPLIGRDAAIARLRAAG</sequence>
<dbReference type="PANTHER" id="PTHR43311">
    <property type="entry name" value="GLUTAMATE--TRNA LIGASE"/>
    <property type="match status" value="1"/>
</dbReference>
<name>A0ABU8Q2Z4_9SPHN</name>
<evidence type="ECO:0000313" key="12">
    <source>
        <dbReference type="Proteomes" id="UP001380365"/>
    </source>
</evidence>
<evidence type="ECO:0000256" key="6">
    <source>
        <dbReference type="ARBA" id="ARBA00022917"/>
    </source>
</evidence>
<feature type="short sequence motif" description="'HIGH' region" evidence="8">
    <location>
        <begin position="9"/>
        <end position="19"/>
    </location>
</feature>
<feature type="domain" description="Aminoacyl-tRNA synthetase class I anticodon-binding" evidence="10">
    <location>
        <begin position="365"/>
        <end position="443"/>
    </location>
</feature>
<evidence type="ECO:0000256" key="8">
    <source>
        <dbReference type="HAMAP-Rule" id="MF_00022"/>
    </source>
</evidence>
<gene>
    <name evidence="8 11" type="primary">gltX</name>
    <name evidence="11" type="ORF">WH159_02785</name>
</gene>
<evidence type="ECO:0000256" key="4">
    <source>
        <dbReference type="ARBA" id="ARBA00022741"/>
    </source>
</evidence>
<organism evidence="11 12">
    <name type="scientific">Sphingomonas molluscorum</name>
    <dbReference type="NCBI Taxonomy" id="418184"/>
    <lineage>
        <taxon>Bacteria</taxon>
        <taxon>Pseudomonadati</taxon>
        <taxon>Pseudomonadota</taxon>
        <taxon>Alphaproteobacteria</taxon>
        <taxon>Sphingomonadales</taxon>
        <taxon>Sphingomonadaceae</taxon>
        <taxon>Sphingomonas</taxon>
    </lineage>
</organism>
<feature type="binding site" evidence="8">
    <location>
        <position position="243"/>
    </location>
    <ligand>
        <name>ATP</name>
        <dbReference type="ChEBI" id="CHEBI:30616"/>
    </ligand>
</feature>
<dbReference type="InterPro" id="IPR020751">
    <property type="entry name" value="aa-tRNA-synth_I_codon-bd_sub2"/>
</dbReference>
<keyword evidence="6 8" id="KW-0648">Protein biosynthesis</keyword>
<dbReference type="SUPFAM" id="SSF52374">
    <property type="entry name" value="Nucleotidylyl transferase"/>
    <property type="match status" value="1"/>
</dbReference>
<dbReference type="Gene3D" id="3.40.50.620">
    <property type="entry name" value="HUPs"/>
    <property type="match status" value="1"/>
</dbReference>
<feature type="short sequence motif" description="'KMSKS' region" evidence="8">
    <location>
        <begin position="240"/>
        <end position="244"/>
    </location>
</feature>
<accession>A0ABU8Q2Z4</accession>
<dbReference type="PRINTS" id="PR00987">
    <property type="entry name" value="TRNASYNTHGLU"/>
</dbReference>
<evidence type="ECO:0000256" key="7">
    <source>
        <dbReference type="ARBA" id="ARBA00023146"/>
    </source>
</evidence>
<dbReference type="Pfam" id="PF19269">
    <property type="entry name" value="Anticodon_2"/>
    <property type="match status" value="1"/>
</dbReference>
<comment type="catalytic activity">
    <reaction evidence="8">
        <text>tRNA(Glu) + L-glutamate + ATP = L-glutamyl-tRNA(Glu) + AMP + diphosphate</text>
        <dbReference type="Rhea" id="RHEA:23540"/>
        <dbReference type="Rhea" id="RHEA-COMP:9663"/>
        <dbReference type="Rhea" id="RHEA-COMP:9680"/>
        <dbReference type="ChEBI" id="CHEBI:29985"/>
        <dbReference type="ChEBI" id="CHEBI:30616"/>
        <dbReference type="ChEBI" id="CHEBI:33019"/>
        <dbReference type="ChEBI" id="CHEBI:78442"/>
        <dbReference type="ChEBI" id="CHEBI:78520"/>
        <dbReference type="ChEBI" id="CHEBI:456215"/>
        <dbReference type="EC" id="6.1.1.17"/>
    </reaction>
</comment>
<evidence type="ECO:0000313" key="11">
    <source>
        <dbReference type="EMBL" id="MEJ5093473.1"/>
    </source>
</evidence>
<dbReference type="InterPro" id="IPR045462">
    <property type="entry name" value="aa-tRNA-synth_I_cd-bd"/>
</dbReference>
<dbReference type="RefSeq" id="WP_132884553.1">
    <property type="nucleotide sequence ID" value="NZ_JBBGZA010000001.1"/>
</dbReference>
<dbReference type="InterPro" id="IPR014729">
    <property type="entry name" value="Rossmann-like_a/b/a_fold"/>
</dbReference>
<dbReference type="EMBL" id="JBBGZA010000001">
    <property type="protein sequence ID" value="MEJ5093473.1"/>
    <property type="molecule type" value="Genomic_DNA"/>
</dbReference>
<keyword evidence="12" id="KW-1185">Reference proteome</keyword>
<comment type="caution">
    <text evidence="8">Lacks conserved residue(s) required for the propagation of feature annotation.</text>
</comment>
<evidence type="ECO:0000256" key="3">
    <source>
        <dbReference type="ARBA" id="ARBA00022598"/>
    </source>
</evidence>
<dbReference type="GO" id="GO:0004818">
    <property type="term" value="F:glutamate-tRNA ligase activity"/>
    <property type="evidence" value="ECO:0007669"/>
    <property type="project" value="UniProtKB-EC"/>
</dbReference>
<comment type="similarity">
    <text evidence="1 8">Belongs to the class-I aminoacyl-tRNA synthetase family. Glutamate--tRNA ligase type 1 subfamily.</text>
</comment>
<dbReference type="InterPro" id="IPR049940">
    <property type="entry name" value="GluQ/Sye"/>
</dbReference>
<evidence type="ECO:0000256" key="2">
    <source>
        <dbReference type="ARBA" id="ARBA00022490"/>
    </source>
</evidence>
<evidence type="ECO:0000256" key="1">
    <source>
        <dbReference type="ARBA" id="ARBA00007894"/>
    </source>
</evidence>
<dbReference type="PROSITE" id="PS00178">
    <property type="entry name" value="AA_TRNA_LIGASE_I"/>
    <property type="match status" value="1"/>
</dbReference>
<proteinExistence type="inferred from homology"/>
<comment type="subunit">
    <text evidence="8">Monomer.</text>
</comment>
<dbReference type="InterPro" id="IPR008925">
    <property type="entry name" value="aa_tRNA-synth_I_cd-bd_sf"/>
</dbReference>
<dbReference type="HAMAP" id="MF_00022">
    <property type="entry name" value="Glu_tRNA_synth_type1"/>
    <property type="match status" value="1"/>
</dbReference>
<reference evidence="11 12" key="1">
    <citation type="submission" date="2023-12" db="EMBL/GenBank/DDBJ databases">
        <title>Gut-associated functions are favored during microbiome assembly across C. elegans life.</title>
        <authorList>
            <person name="Zimmermann J."/>
        </authorList>
    </citation>
    <scope>NUCLEOTIDE SEQUENCE [LARGE SCALE GENOMIC DNA]</scope>
    <source>
        <strain evidence="11 12">JUb134</strain>
    </source>
</reference>
<protein>
    <recommendedName>
        <fullName evidence="8">Glutamate--tRNA ligase</fullName>
        <ecNumber evidence="8">6.1.1.17</ecNumber>
    </recommendedName>
    <alternativeName>
        <fullName evidence="8">Glutamyl-tRNA synthetase</fullName>
        <shortName evidence="8">GluRS</shortName>
    </alternativeName>
</protein>
<dbReference type="InterPro" id="IPR020058">
    <property type="entry name" value="Glu/Gln-tRNA-synth_Ib_cat-dom"/>
</dbReference>
<dbReference type="Pfam" id="PF00749">
    <property type="entry name" value="tRNA-synt_1c"/>
    <property type="match status" value="1"/>
</dbReference>
<dbReference type="Gene3D" id="1.10.10.350">
    <property type="match status" value="1"/>
</dbReference>
<feature type="domain" description="Glutamyl/glutaminyl-tRNA synthetase class Ib catalytic" evidence="9">
    <location>
        <begin position="3"/>
        <end position="307"/>
    </location>
</feature>
<dbReference type="InterPro" id="IPR001412">
    <property type="entry name" value="aa-tRNA-synth_I_CS"/>
</dbReference>
<dbReference type="InterPro" id="IPR000924">
    <property type="entry name" value="Glu/Gln-tRNA-synth"/>
</dbReference>
<dbReference type="PANTHER" id="PTHR43311:SF2">
    <property type="entry name" value="GLUTAMATE--TRNA LIGASE, MITOCHONDRIAL-RELATED"/>
    <property type="match status" value="1"/>
</dbReference>
<keyword evidence="2 8" id="KW-0963">Cytoplasm</keyword>
<dbReference type="EC" id="6.1.1.17" evidence="8"/>
<dbReference type="SUPFAM" id="SSF48163">
    <property type="entry name" value="An anticodon-binding domain of class I aminoacyl-tRNA synthetases"/>
    <property type="match status" value="1"/>
</dbReference>
<comment type="function">
    <text evidence="8">Catalyzes the attachment of glutamate to tRNA(Glu) in a two-step reaction: glutamate is first activated by ATP to form Glu-AMP and then transferred to the acceptor end of tRNA(Glu).</text>
</comment>
<evidence type="ECO:0000259" key="9">
    <source>
        <dbReference type="Pfam" id="PF00749"/>
    </source>
</evidence>
<keyword evidence="3 8" id="KW-0436">Ligase</keyword>
<dbReference type="InterPro" id="IPR004527">
    <property type="entry name" value="Glu-tRNA-ligase_bac/mito"/>
</dbReference>
<evidence type="ECO:0000256" key="5">
    <source>
        <dbReference type="ARBA" id="ARBA00022840"/>
    </source>
</evidence>